<gene>
    <name evidence="1" type="ORF">SAMN05421881_10052</name>
</gene>
<reference evidence="1 2" key="1">
    <citation type="submission" date="2016-10" db="EMBL/GenBank/DDBJ databases">
        <authorList>
            <person name="de Groot N.N."/>
        </authorList>
    </citation>
    <scope>NUCLEOTIDE SEQUENCE [LARGE SCALE GENOMIC DNA]</scope>
    <source>
        <strain evidence="1 2">Nm1</strain>
    </source>
</reference>
<organism evidence="1 2">
    <name type="scientific">Nitrosomonas halophila</name>
    <dbReference type="NCBI Taxonomy" id="44576"/>
    <lineage>
        <taxon>Bacteria</taxon>
        <taxon>Pseudomonadati</taxon>
        <taxon>Pseudomonadota</taxon>
        <taxon>Betaproteobacteria</taxon>
        <taxon>Nitrosomonadales</taxon>
        <taxon>Nitrosomonadaceae</taxon>
        <taxon>Nitrosomonas</taxon>
    </lineage>
</organism>
<dbReference type="EMBL" id="FNOY01000005">
    <property type="protein sequence ID" value="SDX64538.1"/>
    <property type="molecule type" value="Genomic_DNA"/>
</dbReference>
<keyword evidence="2" id="KW-1185">Reference proteome</keyword>
<accession>A0A1H3DEH6</accession>
<dbReference type="AlphaFoldDB" id="A0A1H3DEH6"/>
<name>A0A1H3DEH6_9PROT</name>
<dbReference type="Proteomes" id="UP000198640">
    <property type="component" value="Unassembled WGS sequence"/>
</dbReference>
<evidence type="ECO:0000313" key="1">
    <source>
        <dbReference type="EMBL" id="SDX64538.1"/>
    </source>
</evidence>
<protein>
    <submittedName>
        <fullName evidence="1">Uncharacterized protein</fullName>
    </submittedName>
</protein>
<sequence>MIRIPKGSLMNNLGIRCYVFGKDVRREVKPNGRSIRKPRNAADVRLRNNPSGWGRFWRIPAYAQVFINEL</sequence>
<proteinExistence type="predicted"/>
<evidence type="ECO:0000313" key="2">
    <source>
        <dbReference type="Proteomes" id="UP000198640"/>
    </source>
</evidence>